<proteinExistence type="predicted"/>
<evidence type="ECO:0000259" key="1">
    <source>
        <dbReference type="Pfam" id="PF22513"/>
    </source>
</evidence>
<keyword evidence="3" id="KW-1185">Reference proteome</keyword>
<dbReference type="SUPFAM" id="SSF47598">
    <property type="entry name" value="Ribbon-helix-helix"/>
    <property type="match status" value="1"/>
</dbReference>
<evidence type="ECO:0000313" key="3">
    <source>
        <dbReference type="Proteomes" id="UP000241193"/>
    </source>
</evidence>
<evidence type="ECO:0000313" key="2">
    <source>
        <dbReference type="EMBL" id="PTD96267.1"/>
    </source>
</evidence>
<dbReference type="Proteomes" id="UP000241193">
    <property type="component" value="Unassembled WGS sequence"/>
</dbReference>
<dbReference type="InterPro" id="IPR053853">
    <property type="entry name" value="FitA-like_RHH"/>
</dbReference>
<protein>
    <recommendedName>
        <fullName evidence="1">Antitoxin FitA-like ribbon-helix-helix domain-containing protein</fullName>
    </recommendedName>
</protein>
<dbReference type="EMBL" id="PZKC01000007">
    <property type="protein sequence ID" value="PTD96267.1"/>
    <property type="molecule type" value="Genomic_DNA"/>
</dbReference>
<dbReference type="OrthoDB" id="3174251at2"/>
<dbReference type="GO" id="GO:0006355">
    <property type="term" value="P:regulation of DNA-templated transcription"/>
    <property type="evidence" value="ECO:0007669"/>
    <property type="project" value="InterPro"/>
</dbReference>
<dbReference type="InterPro" id="IPR010985">
    <property type="entry name" value="Ribbon_hlx_hlx"/>
</dbReference>
<reference evidence="2 3" key="2">
    <citation type="submission" date="2018-04" db="EMBL/GenBank/DDBJ databases">
        <title>Thauera lacus sp. nov., isolated from an saline lake in Inner Mongolia, China.</title>
        <authorList>
            <person name="Liang Q.-Y."/>
        </authorList>
    </citation>
    <scope>NUCLEOTIDE SEQUENCE [LARGE SCALE GENOMIC DNA]</scope>
    <source>
        <strain evidence="2 3">D20</strain>
    </source>
</reference>
<feature type="domain" description="Antitoxin FitA-like ribbon-helix-helix" evidence="1">
    <location>
        <begin position="2"/>
        <end position="36"/>
    </location>
</feature>
<accession>A0A2T4IER8</accession>
<reference evidence="2 3" key="1">
    <citation type="submission" date="2018-03" db="EMBL/GenBank/DDBJ databases">
        <authorList>
            <person name="Keele B.F."/>
        </authorList>
    </citation>
    <scope>NUCLEOTIDE SEQUENCE [LARGE SCALE GENOMIC DNA]</scope>
    <source>
        <strain evidence="2 3">D20</strain>
    </source>
</reference>
<dbReference type="Pfam" id="PF22513">
    <property type="entry name" value="FitA-like_RHH"/>
    <property type="match status" value="1"/>
</dbReference>
<gene>
    <name evidence="2" type="ORF">C8261_10125</name>
</gene>
<name>A0A2T4IER8_9RHOO</name>
<organism evidence="2 3">
    <name type="scientific">Pseudothauera lacus</name>
    <dbReference type="NCBI Taxonomy" id="2136175"/>
    <lineage>
        <taxon>Bacteria</taxon>
        <taxon>Pseudomonadati</taxon>
        <taxon>Pseudomonadota</taxon>
        <taxon>Betaproteobacteria</taxon>
        <taxon>Rhodocyclales</taxon>
        <taxon>Zoogloeaceae</taxon>
        <taxon>Pseudothauera</taxon>
    </lineage>
</organism>
<comment type="caution">
    <text evidence="2">The sequence shown here is derived from an EMBL/GenBank/DDBJ whole genome shotgun (WGS) entry which is preliminary data.</text>
</comment>
<dbReference type="RefSeq" id="WP_107493587.1">
    <property type="nucleotide sequence ID" value="NZ_PZKC01000007.1"/>
</dbReference>
<sequence length="80" mass="8784">MPTLQIRNVPDDVYQALAFRAERAQRSLAQQALIELRGAGAGQEGGRRASLLAAIKRSLPEFAAAPSERPEALIRSDRER</sequence>
<dbReference type="AlphaFoldDB" id="A0A2T4IER8"/>